<comment type="caution">
    <text evidence="1">The sequence shown here is derived from an EMBL/GenBank/DDBJ whole genome shotgun (WGS) entry which is preliminary data.</text>
</comment>
<organism evidence="1 2">
    <name type="scientific">Ensete ventricosum</name>
    <name type="common">Abyssinian banana</name>
    <name type="synonym">Musa ensete</name>
    <dbReference type="NCBI Taxonomy" id="4639"/>
    <lineage>
        <taxon>Eukaryota</taxon>
        <taxon>Viridiplantae</taxon>
        <taxon>Streptophyta</taxon>
        <taxon>Embryophyta</taxon>
        <taxon>Tracheophyta</taxon>
        <taxon>Spermatophyta</taxon>
        <taxon>Magnoliopsida</taxon>
        <taxon>Liliopsida</taxon>
        <taxon>Zingiberales</taxon>
        <taxon>Musaceae</taxon>
        <taxon>Ensete</taxon>
    </lineage>
</organism>
<dbReference type="AlphaFoldDB" id="A0A427AER1"/>
<evidence type="ECO:0000313" key="2">
    <source>
        <dbReference type="Proteomes" id="UP000287651"/>
    </source>
</evidence>
<sequence>MMPLAFTRSVSSISSSPALCRFTSTLTLVQLLSDNYIGINSNGGGSFTTTSASMQMVVAAMVSMTKMVTTLLLTRWIPSILSSLGNYINTDANAK</sequence>
<dbReference type="Proteomes" id="UP000287651">
    <property type="component" value="Unassembled WGS sequence"/>
</dbReference>
<accession>A0A427AER1</accession>
<evidence type="ECO:0000313" key="1">
    <source>
        <dbReference type="EMBL" id="RRT74641.1"/>
    </source>
</evidence>
<name>A0A427AER1_ENSVE</name>
<dbReference type="EMBL" id="AMZH03002717">
    <property type="protein sequence ID" value="RRT74641.1"/>
    <property type="molecule type" value="Genomic_DNA"/>
</dbReference>
<gene>
    <name evidence="1" type="ORF">B296_00024071</name>
</gene>
<protein>
    <submittedName>
        <fullName evidence="1">Uncharacterized protein</fullName>
    </submittedName>
</protein>
<proteinExistence type="predicted"/>
<reference evidence="1 2" key="1">
    <citation type="journal article" date="2014" name="Agronomy (Basel)">
        <title>A Draft Genome Sequence for Ensete ventricosum, the Drought-Tolerant Tree Against Hunger.</title>
        <authorList>
            <person name="Harrison J."/>
            <person name="Moore K.A."/>
            <person name="Paszkiewicz K."/>
            <person name="Jones T."/>
            <person name="Grant M."/>
            <person name="Ambacheew D."/>
            <person name="Muzemil S."/>
            <person name="Studholme D.J."/>
        </authorList>
    </citation>
    <scope>NUCLEOTIDE SEQUENCE [LARGE SCALE GENOMIC DNA]</scope>
</reference>